<dbReference type="SUPFAM" id="SSF82171">
    <property type="entry name" value="DPP6 N-terminal domain-like"/>
    <property type="match status" value="1"/>
</dbReference>
<sequence>MRTALASLALCLAACGEGPADSSGAKPLPSFAEATEIPLAGRGEGERDFLLSQAPDGRGWVFTRMGPDNALQLLTVKDPFSGEEPKPLFPGVRGDADAVFDPAGGTLLFMSTGRHGDPERDDYDFYEATWEKGRAYGERPLEGLNTEHSEIYLTASQDGPMVFASSRPGGVGGNDLYEAVPSQDGYDIRALDELNSPASDSNPFIFPSGEAMIFFSAKPGGFGGPDLYVTRRGDDGVWGEPVNLGEKVNTSGPDYAPSLSVDGRTLLFARGPSIFAIDVAAVEALSGF</sequence>
<evidence type="ECO:0000313" key="1">
    <source>
        <dbReference type="EMBL" id="NNU16919.1"/>
    </source>
</evidence>
<dbReference type="InterPro" id="IPR011659">
    <property type="entry name" value="WD40"/>
</dbReference>
<organism evidence="1 2">
    <name type="scientific">Parvularcula mediterranea</name>
    <dbReference type="NCBI Taxonomy" id="2732508"/>
    <lineage>
        <taxon>Bacteria</taxon>
        <taxon>Pseudomonadati</taxon>
        <taxon>Pseudomonadota</taxon>
        <taxon>Alphaproteobacteria</taxon>
        <taxon>Parvularculales</taxon>
        <taxon>Parvularculaceae</taxon>
        <taxon>Parvularcula</taxon>
    </lineage>
</organism>
<dbReference type="Proteomes" id="UP000536835">
    <property type="component" value="Unassembled WGS sequence"/>
</dbReference>
<name>A0A7Y3RMQ9_9PROT</name>
<reference evidence="1 2" key="1">
    <citation type="submission" date="2020-05" db="EMBL/GenBank/DDBJ databases">
        <title>Parvularcula mediterraneae sp. nov., isolated from polypropylene straw from shallow seawater of the seashore of Laganas in Zakynthos island, Greece.</title>
        <authorList>
            <person name="Szabo I."/>
            <person name="Al-Omari J."/>
            <person name="Rado J."/>
            <person name="Szerdahelyi G.S."/>
        </authorList>
    </citation>
    <scope>NUCLEOTIDE SEQUENCE [LARGE SCALE GENOMIC DNA]</scope>
    <source>
        <strain evidence="1 2">ZS-1/3</strain>
    </source>
</reference>
<dbReference type="InterPro" id="IPR011042">
    <property type="entry name" value="6-blade_b-propeller_TolB-like"/>
</dbReference>
<accession>A0A7Y3RMQ9</accession>
<dbReference type="Gene3D" id="2.120.10.30">
    <property type="entry name" value="TolB, C-terminal domain"/>
    <property type="match status" value="1"/>
</dbReference>
<gene>
    <name evidence="1" type="ORF">HK107_11375</name>
</gene>
<evidence type="ECO:0000313" key="2">
    <source>
        <dbReference type="Proteomes" id="UP000536835"/>
    </source>
</evidence>
<dbReference type="EMBL" id="JABFCX010000003">
    <property type="protein sequence ID" value="NNU16919.1"/>
    <property type="molecule type" value="Genomic_DNA"/>
</dbReference>
<protein>
    <submittedName>
        <fullName evidence="1">Uncharacterized protein</fullName>
    </submittedName>
</protein>
<dbReference type="AlphaFoldDB" id="A0A7Y3RMQ9"/>
<comment type="caution">
    <text evidence="1">The sequence shown here is derived from an EMBL/GenBank/DDBJ whole genome shotgun (WGS) entry which is preliminary data.</text>
</comment>
<proteinExistence type="predicted"/>
<dbReference type="RefSeq" id="WP_173199842.1">
    <property type="nucleotide sequence ID" value="NZ_JABFCX010000003.1"/>
</dbReference>
<dbReference type="Pfam" id="PF07676">
    <property type="entry name" value="PD40"/>
    <property type="match status" value="2"/>
</dbReference>
<keyword evidence="2" id="KW-1185">Reference proteome</keyword>